<proteinExistence type="predicted"/>
<dbReference type="AlphaFoldDB" id="E3KFI2"/>
<dbReference type="InParanoid" id="E3KFI2"/>
<reference key="1">
    <citation type="submission" date="2007-01" db="EMBL/GenBank/DDBJ databases">
        <title>The Genome Sequence of Puccinia graminis f. sp. tritici Strain CRL 75-36-700-3.</title>
        <authorList>
            <consortium name="The Broad Institute Genome Sequencing Platform"/>
            <person name="Birren B."/>
            <person name="Lander E."/>
            <person name="Galagan J."/>
            <person name="Nusbaum C."/>
            <person name="Devon K."/>
            <person name="Cuomo C."/>
            <person name="Jaffe D."/>
            <person name="Butler J."/>
            <person name="Alvarez P."/>
            <person name="Gnerre S."/>
            <person name="Grabherr M."/>
            <person name="Mauceli E."/>
            <person name="Brockman W."/>
            <person name="Young S."/>
            <person name="LaButti K."/>
            <person name="Sykes S."/>
            <person name="DeCaprio D."/>
            <person name="Crawford M."/>
            <person name="Koehrsen M."/>
            <person name="Engels R."/>
            <person name="Montgomery P."/>
            <person name="Pearson M."/>
            <person name="Howarth C."/>
            <person name="Larson L."/>
            <person name="White J."/>
            <person name="Zeng Q."/>
            <person name="Kodira C."/>
            <person name="Yandava C."/>
            <person name="Alvarado L."/>
            <person name="O'Leary S."/>
            <person name="Szabo L."/>
            <person name="Dean R."/>
            <person name="Schein J."/>
        </authorList>
    </citation>
    <scope>NUCLEOTIDE SEQUENCE</scope>
    <source>
        <strain>CRL 75-36-700-3</strain>
    </source>
</reference>
<dbReference type="EMBL" id="DS178285">
    <property type="protein sequence ID" value="EFP83057.1"/>
    <property type="molecule type" value="Genomic_DNA"/>
</dbReference>
<dbReference type="OrthoDB" id="10287874at2759"/>
<gene>
    <name evidence="1" type="ORF">PGTG_09010</name>
</gene>
<dbReference type="RefSeq" id="XP_003327476.1">
    <property type="nucleotide sequence ID" value="XM_003327428.2"/>
</dbReference>
<dbReference type="GeneID" id="10544769"/>
<dbReference type="Proteomes" id="UP000008783">
    <property type="component" value="Unassembled WGS sequence"/>
</dbReference>
<keyword evidence="2" id="KW-1185">Reference proteome</keyword>
<sequence>MFLRCWKPPWVYLGPLDTFASAIVSSINTVLASVFPRFPHQPTSPASCINSPSNTHHVHRVVFLSCTSSFTTTTMSPETSNMSSPVEIPAPCSYQAISNPTPVDDVSSGRSFPARGNWSPLLCPTLRL</sequence>
<dbReference type="KEGG" id="pgr:PGTG_09010"/>
<reference evidence="2" key="2">
    <citation type="journal article" date="2011" name="Proc. Natl. Acad. Sci. U.S.A.">
        <title>Obligate biotrophy features unraveled by the genomic analysis of rust fungi.</title>
        <authorList>
            <person name="Duplessis S."/>
            <person name="Cuomo C.A."/>
            <person name="Lin Y.-C."/>
            <person name="Aerts A."/>
            <person name="Tisserant E."/>
            <person name="Veneault-Fourrey C."/>
            <person name="Joly D.L."/>
            <person name="Hacquard S."/>
            <person name="Amselem J."/>
            <person name="Cantarel B.L."/>
            <person name="Chiu R."/>
            <person name="Coutinho P.M."/>
            <person name="Feau N."/>
            <person name="Field M."/>
            <person name="Frey P."/>
            <person name="Gelhaye E."/>
            <person name="Goldberg J."/>
            <person name="Grabherr M.G."/>
            <person name="Kodira C.D."/>
            <person name="Kohler A."/>
            <person name="Kuees U."/>
            <person name="Lindquist E.A."/>
            <person name="Lucas S.M."/>
            <person name="Mago R."/>
            <person name="Mauceli E."/>
            <person name="Morin E."/>
            <person name="Murat C."/>
            <person name="Pangilinan J.L."/>
            <person name="Park R."/>
            <person name="Pearson M."/>
            <person name="Quesneville H."/>
            <person name="Rouhier N."/>
            <person name="Sakthikumar S."/>
            <person name="Salamov A.A."/>
            <person name="Schmutz J."/>
            <person name="Selles B."/>
            <person name="Shapiro H."/>
            <person name="Tanguay P."/>
            <person name="Tuskan G.A."/>
            <person name="Henrissat B."/>
            <person name="Van de Peer Y."/>
            <person name="Rouze P."/>
            <person name="Ellis J.G."/>
            <person name="Dodds P.N."/>
            <person name="Schein J.E."/>
            <person name="Zhong S."/>
            <person name="Hamelin R.C."/>
            <person name="Grigoriev I.V."/>
            <person name="Szabo L.J."/>
            <person name="Martin F."/>
        </authorList>
    </citation>
    <scope>NUCLEOTIDE SEQUENCE [LARGE SCALE GENOMIC DNA]</scope>
    <source>
        <strain evidence="2">CRL 75-36-700-3 / race SCCL</strain>
    </source>
</reference>
<dbReference type="HOGENOM" id="CLU_1960660_0_0_1"/>
<name>E3KFI2_PUCGT</name>
<accession>E3KFI2</accession>
<protein>
    <submittedName>
        <fullName evidence="1">Uncharacterized protein</fullName>
    </submittedName>
</protein>
<evidence type="ECO:0000313" key="1">
    <source>
        <dbReference type="EMBL" id="EFP83057.1"/>
    </source>
</evidence>
<organism evidence="1 2">
    <name type="scientific">Puccinia graminis f. sp. tritici (strain CRL 75-36-700-3 / race SCCL)</name>
    <name type="common">Black stem rust fungus</name>
    <dbReference type="NCBI Taxonomy" id="418459"/>
    <lineage>
        <taxon>Eukaryota</taxon>
        <taxon>Fungi</taxon>
        <taxon>Dikarya</taxon>
        <taxon>Basidiomycota</taxon>
        <taxon>Pucciniomycotina</taxon>
        <taxon>Pucciniomycetes</taxon>
        <taxon>Pucciniales</taxon>
        <taxon>Pucciniaceae</taxon>
        <taxon>Puccinia</taxon>
    </lineage>
</organism>
<dbReference type="VEuPathDB" id="FungiDB:PGTG_09010"/>
<evidence type="ECO:0000313" key="2">
    <source>
        <dbReference type="Proteomes" id="UP000008783"/>
    </source>
</evidence>